<dbReference type="GO" id="GO:0005783">
    <property type="term" value="C:endoplasmic reticulum"/>
    <property type="evidence" value="ECO:0007669"/>
    <property type="project" value="TreeGrafter"/>
</dbReference>
<protein>
    <submittedName>
        <fullName evidence="3">Rab-GAP TBC domain-containing protein</fullName>
    </submittedName>
</protein>
<dbReference type="WBParaSite" id="Hba_15755">
    <property type="protein sequence ID" value="Hba_15755"/>
    <property type="gene ID" value="Hba_15755"/>
</dbReference>
<dbReference type="InterPro" id="IPR000195">
    <property type="entry name" value="Rab-GAP-TBC_dom"/>
</dbReference>
<dbReference type="PANTHER" id="PTHR13399">
    <property type="entry name" value="TRANSLOCON-ASSOCIATED PROTEIN TRAP , GAMMA SUBUNIT"/>
    <property type="match status" value="1"/>
</dbReference>
<dbReference type="PROSITE" id="PS50086">
    <property type="entry name" value="TBC_RABGAP"/>
    <property type="match status" value="1"/>
</dbReference>
<dbReference type="Proteomes" id="UP000095283">
    <property type="component" value="Unplaced"/>
</dbReference>
<dbReference type="Gene3D" id="1.10.8.270">
    <property type="entry name" value="putative rabgap domain of human tbc1 domain family member 14 like domains"/>
    <property type="match status" value="1"/>
</dbReference>
<accession>A0A1I7XDH4</accession>
<reference evidence="3" key="1">
    <citation type="submission" date="2016-11" db="UniProtKB">
        <authorList>
            <consortium name="WormBaseParasite"/>
        </authorList>
    </citation>
    <scope>IDENTIFICATION</scope>
</reference>
<sequence length="409" mass="47693">MSFFPNTSRLRQNIQNLLAQGIDSKLKFSLEPVGSETGVEEWKNAMKAVTRLPGGIPNYFRAKLWITLADEYFSKMCIDWKEVQATCLSEKIQQDDTEIDSQIIKDLHRTGWNGFNEEKKLKQVLLAYARYNKEVGYCQGFNIIAALILQVVDFKTDISLKVMIFVIEQVLPQGYFDHSLRALSVDMAVMKDLILQRLPKTIQHLEMLQSTSGNEYEPPLTNVFSMHWFLTLFATCLPRYCVYRIWDAIMLEGSEILLRTAIALWAKMSRVCDTYRKIIKTKTADEFYTLMEELCKQLTEMNEAEQDNLILVSILQGHTYKYSFKPQYICLLYSHKSFRFFSQCNKRLQFTRKKLEILSTTHYAPGCHLLLWRMYPFFSPIPIVEQLKHPQNMNSGQKLRKTNGSITEL</sequence>
<keyword evidence="2" id="KW-1185">Reference proteome</keyword>
<dbReference type="AlphaFoldDB" id="A0A1I7XDH4"/>
<name>A0A1I7XDH4_HETBA</name>
<dbReference type="Gene3D" id="1.10.472.80">
    <property type="entry name" value="Ypt/Rab-GAP domain of gyp1p, domain 3"/>
    <property type="match status" value="1"/>
</dbReference>
<dbReference type="SUPFAM" id="SSF47923">
    <property type="entry name" value="Ypt/Rab-GAP domain of gyp1p"/>
    <property type="match status" value="2"/>
</dbReference>
<evidence type="ECO:0000313" key="3">
    <source>
        <dbReference type="WBParaSite" id="Hba_15755"/>
    </source>
</evidence>
<dbReference type="InterPro" id="IPR035969">
    <property type="entry name" value="Rab-GAP_TBC_sf"/>
</dbReference>
<organism evidence="2 3">
    <name type="scientific">Heterorhabditis bacteriophora</name>
    <name type="common">Entomopathogenic nematode worm</name>
    <dbReference type="NCBI Taxonomy" id="37862"/>
    <lineage>
        <taxon>Eukaryota</taxon>
        <taxon>Metazoa</taxon>
        <taxon>Ecdysozoa</taxon>
        <taxon>Nematoda</taxon>
        <taxon>Chromadorea</taxon>
        <taxon>Rhabditida</taxon>
        <taxon>Rhabditina</taxon>
        <taxon>Rhabditomorpha</taxon>
        <taxon>Strongyloidea</taxon>
        <taxon>Heterorhabditidae</taxon>
        <taxon>Heterorhabditis</taxon>
    </lineage>
</organism>
<dbReference type="SMART" id="SM00164">
    <property type="entry name" value="TBC"/>
    <property type="match status" value="1"/>
</dbReference>
<feature type="domain" description="Rab-GAP TBC" evidence="1">
    <location>
        <begin position="55"/>
        <end position="253"/>
    </location>
</feature>
<evidence type="ECO:0000313" key="2">
    <source>
        <dbReference type="Proteomes" id="UP000095283"/>
    </source>
</evidence>
<dbReference type="PANTHER" id="PTHR13399:SF2">
    <property type="entry name" value="TRANSLOCON-ASSOCIATED PROTEIN SUBUNIT GAMMA"/>
    <property type="match status" value="1"/>
</dbReference>
<dbReference type="Pfam" id="PF00566">
    <property type="entry name" value="RabGAP-TBC"/>
    <property type="match status" value="1"/>
</dbReference>
<evidence type="ECO:0000259" key="1">
    <source>
        <dbReference type="PROSITE" id="PS50086"/>
    </source>
</evidence>
<proteinExistence type="predicted"/>